<evidence type="ECO:0000313" key="2">
    <source>
        <dbReference type="Proteomes" id="UP000307720"/>
    </source>
</evidence>
<proteinExistence type="predicted"/>
<reference evidence="1" key="1">
    <citation type="submission" date="2019-04" db="EMBL/GenBank/DDBJ databases">
        <title>Microbes associate with the intestines of laboratory mice.</title>
        <authorList>
            <person name="Navarre W."/>
            <person name="Wong E."/>
            <person name="Huang K."/>
            <person name="Tropini C."/>
            <person name="Ng K."/>
            <person name="Yu B."/>
        </authorList>
    </citation>
    <scope>NUCLEOTIDE SEQUENCE</scope>
    <source>
        <strain evidence="1">NM72_1-8</strain>
    </source>
</reference>
<organism evidence="1 2">
    <name type="scientific">Hominisplanchenecus murintestinalis</name>
    <dbReference type="NCBI Taxonomy" id="2941517"/>
    <lineage>
        <taxon>Bacteria</taxon>
        <taxon>Bacillati</taxon>
        <taxon>Bacillota</taxon>
        <taxon>Clostridia</taxon>
        <taxon>Lachnospirales</taxon>
        <taxon>Lachnospiraceae</taxon>
        <taxon>Hominisplanchenecus</taxon>
    </lineage>
</organism>
<sequence length="116" mass="13766">MKYTNEDNIKKIQWKNNILLQECLNNLETYQIISDDAIIRQIVKIASGIEIKRRFHSDIPMIEKNHDYYIVWDNERVPIIKCKGNDIIENWDDVLAVAFDTCFVDCESEQGFLIRE</sequence>
<keyword evidence="2" id="KW-1185">Reference proteome</keyword>
<dbReference type="Proteomes" id="UP000307720">
    <property type="component" value="Unassembled WGS sequence"/>
</dbReference>
<evidence type="ECO:0000313" key="1">
    <source>
        <dbReference type="EMBL" id="TGX96890.1"/>
    </source>
</evidence>
<accession>A0AC61QWA3</accession>
<name>A0AC61QWA3_9FIRM</name>
<protein>
    <submittedName>
        <fullName evidence="1">Uncharacterized protein</fullName>
    </submittedName>
</protein>
<comment type="caution">
    <text evidence="1">The sequence shown here is derived from an EMBL/GenBank/DDBJ whole genome shotgun (WGS) entry which is preliminary data.</text>
</comment>
<gene>
    <name evidence="1" type="ORF">E5357_14545</name>
</gene>
<dbReference type="EMBL" id="SRZB01000044">
    <property type="protein sequence ID" value="TGX96890.1"/>
    <property type="molecule type" value="Genomic_DNA"/>
</dbReference>